<accession>A0A4R0P8W2</accession>
<gene>
    <name evidence="2" type="ORF">E0D97_13610</name>
</gene>
<dbReference type="InterPro" id="IPR001387">
    <property type="entry name" value="Cro/C1-type_HTH"/>
</dbReference>
<dbReference type="CDD" id="cd00093">
    <property type="entry name" value="HTH_XRE"/>
    <property type="match status" value="1"/>
</dbReference>
<proteinExistence type="predicted"/>
<dbReference type="RefSeq" id="WP_131569825.1">
    <property type="nucleotide sequence ID" value="NZ_JAINFK010000006.1"/>
</dbReference>
<evidence type="ECO:0000259" key="1">
    <source>
        <dbReference type="PROSITE" id="PS50943"/>
    </source>
</evidence>
<dbReference type="GO" id="GO:0003677">
    <property type="term" value="F:DNA binding"/>
    <property type="evidence" value="ECO:0007669"/>
    <property type="project" value="InterPro"/>
</dbReference>
<sequence length="255" mass="28246">MSQNLRRLCQNEPSISHVCRAIGVTRQQFNGYLAAKHFPNDPILSRICEYFNVDEIALVAPFIPDREIGAHPANGPLSLINHQDLVKRNATRVNLDDGLYDVYFSVPGEPGKVIRSLMVLKTVEELRTFRRITSYYSRKSSNWSYYRGDHRGVALQAGGTIYLCSFNQVGVGEPSLVSLSWTQSSQPLLAGVAVISGLNGPATVAVVVKKNEQNGLLSAVRQVGTFGPSSREVPKMVIHLLKEELKIIQTQANFH</sequence>
<feature type="domain" description="HTH cro/C1-type" evidence="1">
    <location>
        <begin position="20"/>
        <end position="58"/>
    </location>
</feature>
<reference evidence="2 3" key="1">
    <citation type="journal article" date="2015" name="Antonie Van Leeuwenhoek">
        <title>Oricola cellulosilytica gen. nov., sp. nov., a cellulose-degrading bacterium of the family Phyllobacteriaceae isolated from surface seashore water, and emended descriptions of Mesorhizobium loti and Phyllobacterium myrsinacearum.</title>
        <authorList>
            <person name="Hameed A."/>
            <person name="Shahina M."/>
            <person name="Lai W.A."/>
            <person name="Lin S.Y."/>
            <person name="Young L.S."/>
            <person name="Liu Y.C."/>
            <person name="Hsu Y.H."/>
            <person name="Young C.C."/>
        </authorList>
    </citation>
    <scope>NUCLEOTIDE SEQUENCE [LARGE SCALE GENOMIC DNA]</scope>
    <source>
        <strain evidence="2 3">KCTC 52183</strain>
    </source>
</reference>
<protein>
    <submittedName>
        <fullName evidence="2">XRE family transcriptional regulator</fullName>
    </submittedName>
</protein>
<evidence type="ECO:0000313" key="2">
    <source>
        <dbReference type="EMBL" id="TCD13504.1"/>
    </source>
</evidence>
<dbReference type="OrthoDB" id="8902678at2"/>
<name>A0A4R0P8W2_9HYPH</name>
<dbReference type="EMBL" id="SJST01000005">
    <property type="protein sequence ID" value="TCD13504.1"/>
    <property type="molecule type" value="Genomic_DNA"/>
</dbReference>
<evidence type="ECO:0000313" key="3">
    <source>
        <dbReference type="Proteomes" id="UP000291301"/>
    </source>
</evidence>
<keyword evidence="3" id="KW-1185">Reference proteome</keyword>
<dbReference type="Proteomes" id="UP000291301">
    <property type="component" value="Unassembled WGS sequence"/>
</dbReference>
<organism evidence="2 3">
    <name type="scientific">Oricola cellulosilytica</name>
    <dbReference type="NCBI Taxonomy" id="1429082"/>
    <lineage>
        <taxon>Bacteria</taxon>
        <taxon>Pseudomonadati</taxon>
        <taxon>Pseudomonadota</taxon>
        <taxon>Alphaproteobacteria</taxon>
        <taxon>Hyphomicrobiales</taxon>
        <taxon>Ahrensiaceae</taxon>
        <taxon>Oricola</taxon>
    </lineage>
</organism>
<dbReference type="Gene3D" id="1.10.260.40">
    <property type="entry name" value="lambda repressor-like DNA-binding domains"/>
    <property type="match status" value="1"/>
</dbReference>
<comment type="caution">
    <text evidence="2">The sequence shown here is derived from an EMBL/GenBank/DDBJ whole genome shotgun (WGS) entry which is preliminary data.</text>
</comment>
<dbReference type="InterPro" id="IPR010982">
    <property type="entry name" value="Lambda_DNA-bd_dom_sf"/>
</dbReference>
<dbReference type="PROSITE" id="PS50943">
    <property type="entry name" value="HTH_CROC1"/>
    <property type="match status" value="1"/>
</dbReference>
<dbReference type="AlphaFoldDB" id="A0A4R0P8W2"/>